<name>A0A0R3N9E9_9BRAD</name>
<proteinExistence type="predicted"/>
<reference evidence="1 2" key="1">
    <citation type="submission" date="2014-03" db="EMBL/GenBank/DDBJ databases">
        <title>Bradyrhizobium valentinum sp. nov., isolated from effective nodules of Lupinus mariae-josephae, a lupine endemic of basic-lime soils in Eastern Spain.</title>
        <authorList>
            <person name="Duran D."/>
            <person name="Rey L."/>
            <person name="Navarro A."/>
            <person name="Busquets A."/>
            <person name="Imperial J."/>
            <person name="Ruiz-Argueso T."/>
        </authorList>
    </citation>
    <scope>NUCLEOTIDE SEQUENCE [LARGE SCALE GENOMIC DNA]</scope>
    <source>
        <strain evidence="1 2">CCBAU 23086</strain>
    </source>
</reference>
<sequence>MSEPKSIASPGPELDEIVRQIQAVTTLCALSTMEARCVFELLLQRGWRIVKVKADDSAQGSAA</sequence>
<evidence type="ECO:0000313" key="1">
    <source>
        <dbReference type="EMBL" id="KRR26483.1"/>
    </source>
</evidence>
<organism evidence="1 2">
    <name type="scientific">Bradyrhizobium lablabi</name>
    <dbReference type="NCBI Taxonomy" id="722472"/>
    <lineage>
        <taxon>Bacteria</taxon>
        <taxon>Pseudomonadati</taxon>
        <taxon>Pseudomonadota</taxon>
        <taxon>Alphaproteobacteria</taxon>
        <taxon>Hyphomicrobiales</taxon>
        <taxon>Nitrobacteraceae</taxon>
        <taxon>Bradyrhizobium</taxon>
    </lineage>
</organism>
<accession>A0A0R3N9E9</accession>
<gene>
    <name evidence="1" type="ORF">CQ14_03070</name>
</gene>
<comment type="caution">
    <text evidence="1">The sequence shown here is derived from an EMBL/GenBank/DDBJ whole genome shotgun (WGS) entry which is preliminary data.</text>
</comment>
<protein>
    <submittedName>
        <fullName evidence="1">Uncharacterized protein</fullName>
    </submittedName>
</protein>
<dbReference type="Proteomes" id="UP000051660">
    <property type="component" value="Unassembled WGS sequence"/>
</dbReference>
<dbReference type="EMBL" id="LLYB01000046">
    <property type="protein sequence ID" value="KRR26483.1"/>
    <property type="molecule type" value="Genomic_DNA"/>
</dbReference>
<evidence type="ECO:0000313" key="2">
    <source>
        <dbReference type="Proteomes" id="UP000051660"/>
    </source>
</evidence>
<dbReference type="AlphaFoldDB" id="A0A0R3N9E9"/>
<dbReference type="RefSeq" id="WP_057857160.1">
    <property type="nucleotide sequence ID" value="NZ_LLYB01000046.1"/>
</dbReference>